<dbReference type="PANTHER" id="PTHR12143:SF39">
    <property type="entry name" value="SECRETED PROTEIN"/>
    <property type="match status" value="1"/>
</dbReference>
<dbReference type="Gene3D" id="3.30.2080.10">
    <property type="entry name" value="GH92 mannosidase domain"/>
    <property type="match status" value="1"/>
</dbReference>
<dbReference type="InterPro" id="IPR050883">
    <property type="entry name" value="PNGase"/>
</dbReference>
<dbReference type="Pfam" id="PF07971">
    <property type="entry name" value="Glyco_hydro_92"/>
    <property type="match status" value="1"/>
</dbReference>
<proteinExistence type="predicted"/>
<dbReference type="NCBIfam" id="TIGR01180">
    <property type="entry name" value="aman2_put"/>
    <property type="match status" value="1"/>
</dbReference>
<evidence type="ECO:0000256" key="1">
    <source>
        <dbReference type="SAM" id="SignalP"/>
    </source>
</evidence>
<accession>A0A0M5IBH5</accession>
<dbReference type="EMBL" id="KT336265">
    <property type="protein sequence ID" value="ALB76264.1"/>
    <property type="molecule type" value="Genomic_DNA"/>
</dbReference>
<dbReference type="InterPro" id="IPR008928">
    <property type="entry name" value="6-hairpin_glycosidase_sf"/>
</dbReference>
<dbReference type="GO" id="GO:0030246">
    <property type="term" value="F:carbohydrate binding"/>
    <property type="evidence" value="ECO:0007669"/>
    <property type="project" value="InterPro"/>
</dbReference>
<evidence type="ECO:0000259" key="3">
    <source>
        <dbReference type="Pfam" id="PF17678"/>
    </source>
</evidence>
<evidence type="ECO:0000259" key="2">
    <source>
        <dbReference type="Pfam" id="PF07971"/>
    </source>
</evidence>
<dbReference type="AlphaFoldDB" id="A0A0M5IBH5"/>
<dbReference type="InterPro" id="IPR014718">
    <property type="entry name" value="GH-type_carb-bd"/>
</dbReference>
<dbReference type="SUPFAM" id="SSF48208">
    <property type="entry name" value="Six-hairpin glycosidases"/>
    <property type="match status" value="1"/>
</dbReference>
<organism evidence="4">
    <name type="scientific">uncultured bacterium 40k7</name>
    <dbReference type="NCBI Taxonomy" id="1701370"/>
    <lineage>
        <taxon>Bacteria</taxon>
        <taxon>environmental samples</taxon>
    </lineage>
</organism>
<feature type="signal peptide" evidence="1">
    <location>
        <begin position="1"/>
        <end position="22"/>
    </location>
</feature>
<feature type="domain" description="Glycosyl hydrolase family 92" evidence="2">
    <location>
        <begin position="271"/>
        <end position="749"/>
    </location>
</feature>
<protein>
    <submittedName>
        <fullName evidence="4">Alpha-1,2-mannosidase family protein</fullName>
    </submittedName>
</protein>
<dbReference type="PANTHER" id="PTHR12143">
    <property type="entry name" value="PEPTIDE N-GLYCANASE PNGASE -RELATED"/>
    <property type="match status" value="1"/>
</dbReference>
<name>A0A0M5IBH5_9BACT</name>
<dbReference type="GO" id="GO:0000224">
    <property type="term" value="F:peptide-N4-(N-acetyl-beta-glucosaminyl)asparagine amidase activity"/>
    <property type="evidence" value="ECO:0007669"/>
    <property type="project" value="TreeGrafter"/>
</dbReference>
<dbReference type="Gene3D" id="1.20.1050.60">
    <property type="entry name" value="alpha-1,2-mannosidase"/>
    <property type="match status" value="1"/>
</dbReference>
<dbReference type="Gene3D" id="1.20.1610.10">
    <property type="entry name" value="alpha-1,2-mannosidases domains"/>
    <property type="match status" value="1"/>
</dbReference>
<dbReference type="PROSITE" id="PS51257">
    <property type="entry name" value="PROKAR_LIPOPROTEIN"/>
    <property type="match status" value="1"/>
</dbReference>
<reference evidence="4" key="1">
    <citation type="journal article" date="2015" name="Proc. Natl. Acad. Sci. U.S.A.">
        <title>Functional metagenomic discovery of bacterial effectors in the human microbiome and isolation of commendamide, a GPCR G2A/132 agonist.</title>
        <authorList>
            <person name="Cohen L.J."/>
            <person name="Kang H.S."/>
            <person name="Chu J."/>
            <person name="Huang Y.H."/>
            <person name="Gordon E.A."/>
            <person name="Reddy B.V."/>
            <person name="Ternei M.A."/>
            <person name="Craig J.W."/>
            <person name="Brady S.F."/>
        </authorList>
    </citation>
    <scope>NUCLEOTIDE SEQUENCE</scope>
</reference>
<sequence length="768" mass="86471">MKLKTFLIVGCLGGLFTLSSCTAPTNVKDYSAYVNPFIGTGGHGHTFPGAVVPHGMIQPSPDTRIDGWDACSGYYYADSTINGFSHTHVSGTGCCDYGDVLLMPTVGKQQYRTTDPQSQRLAYASSFSHKNEIAEPGYYSVFLDTYQVKAEISSTKRGAIHRYTFPENAESGFIIDLDYSLQRQTNSEMEIEVISDTEICGHKKTTYWAFDQYINFYAKFSKPFSYTLVTDSITMDNGKRLPVCKALLHFNTSKDEQVLVKVGVSAVDIAGARKNVESEIPGWDFEKVRKDARTAWNEYLSKIDITTSDKEDKAIFYTALYHTGISPNLFTDADGRYLGMDLEVHQGDTLNPIYTVFSLWDTFRALHPLMTIIDPDLNNHFINSLIKKHQEGGIYPMWDLASNYTGTMIGYHAVPVIVDAYMKGYRNFDAKEAYKACLRAAEYDTTGIKCPDLVLPHLMPKAKYYKNAIGYIPCDRENESVAKALEYAYDDWCISIFAEAMSDFESKAKYERFAKAYEFYFDKSIRFMRGLDSKGEWRTPFNPRASTHRSDDYCEGTAWQWTWFVPHDVEGLVNLMGGEDAFVQKLDSLFSADSSLEGETTSSDISGLIGQYAHGNEPSHHVIHLYNYVNHPWRTQELVDSVYRSQYTNSIDGLSGNEDCGQMSAWYILNSMGFYQVCPGKPVYSIGRPAFDKAVINLPEGKTFSIVVKNNGKKNKYIESVLLNGKALNIPFFNHQDIANGGTMEIKMTDHPTKWGVLSPALSSKEEE</sequence>
<feature type="chain" id="PRO_5005803233" evidence="1">
    <location>
        <begin position="23"/>
        <end position="768"/>
    </location>
</feature>
<dbReference type="GO" id="GO:0005829">
    <property type="term" value="C:cytosol"/>
    <property type="evidence" value="ECO:0007669"/>
    <property type="project" value="TreeGrafter"/>
</dbReference>
<dbReference type="Gene3D" id="2.70.98.10">
    <property type="match status" value="1"/>
</dbReference>
<dbReference type="GO" id="GO:0005975">
    <property type="term" value="P:carbohydrate metabolic process"/>
    <property type="evidence" value="ECO:0007669"/>
    <property type="project" value="InterPro"/>
</dbReference>
<dbReference type="FunFam" id="3.30.2080.10:FF:000001">
    <property type="entry name" value="Alpha-1,2-mannosidase subfamily"/>
    <property type="match status" value="1"/>
</dbReference>
<dbReference type="InterPro" id="IPR041371">
    <property type="entry name" value="GH92_N"/>
</dbReference>
<keyword evidence="1" id="KW-0732">Signal</keyword>
<dbReference type="Pfam" id="PF17678">
    <property type="entry name" value="Glyco_hydro_92N"/>
    <property type="match status" value="1"/>
</dbReference>
<dbReference type="GO" id="GO:0006516">
    <property type="term" value="P:glycoprotein catabolic process"/>
    <property type="evidence" value="ECO:0007669"/>
    <property type="project" value="TreeGrafter"/>
</dbReference>
<evidence type="ECO:0000313" key="4">
    <source>
        <dbReference type="EMBL" id="ALB76264.1"/>
    </source>
</evidence>
<dbReference type="FunFam" id="1.20.1050.60:FF:000001">
    <property type="entry name" value="Putative alpha-1,2-mannosidase"/>
    <property type="match status" value="1"/>
</dbReference>
<dbReference type="InterPro" id="IPR005887">
    <property type="entry name" value="GH92_a_mannosidase_put"/>
</dbReference>
<dbReference type="FunFam" id="1.20.1610.10:FF:000001">
    <property type="entry name" value="Putative alpha-1,2-mannosidase"/>
    <property type="match status" value="1"/>
</dbReference>
<feature type="domain" description="Glycosyl hydrolase family 92 N-terminal" evidence="3">
    <location>
        <begin position="33"/>
        <end position="265"/>
    </location>
</feature>
<dbReference type="InterPro" id="IPR012939">
    <property type="entry name" value="Glyco_hydro_92"/>
</dbReference>